<protein>
    <submittedName>
        <fullName evidence="2">Ferruginol synthase-like</fullName>
    </submittedName>
</protein>
<dbReference type="PANTHER" id="PTHR24299">
    <property type="entry name" value="CYTOCHROME P450 FAMILY 1"/>
    <property type="match status" value="1"/>
</dbReference>
<proteinExistence type="predicted"/>
<organism evidence="2 3">
    <name type="scientific">Salvia divinorum</name>
    <name type="common">Maria pastora</name>
    <name type="synonym">Diviner's sage</name>
    <dbReference type="NCBI Taxonomy" id="28513"/>
    <lineage>
        <taxon>Eukaryota</taxon>
        <taxon>Viridiplantae</taxon>
        <taxon>Streptophyta</taxon>
        <taxon>Embryophyta</taxon>
        <taxon>Tracheophyta</taxon>
        <taxon>Spermatophyta</taxon>
        <taxon>Magnoliopsida</taxon>
        <taxon>eudicotyledons</taxon>
        <taxon>Gunneridae</taxon>
        <taxon>Pentapetalae</taxon>
        <taxon>asterids</taxon>
        <taxon>lamiids</taxon>
        <taxon>Lamiales</taxon>
        <taxon>Lamiaceae</taxon>
        <taxon>Nepetoideae</taxon>
        <taxon>Mentheae</taxon>
        <taxon>Salviinae</taxon>
        <taxon>Salvia</taxon>
        <taxon>Salvia subgen. Calosphace</taxon>
    </lineage>
</organism>
<dbReference type="InterPro" id="IPR036396">
    <property type="entry name" value="Cyt_P450_sf"/>
</dbReference>
<keyword evidence="3" id="KW-1185">Reference proteome</keyword>
<evidence type="ECO:0000313" key="3">
    <source>
        <dbReference type="Proteomes" id="UP001567538"/>
    </source>
</evidence>
<keyword evidence="1" id="KW-0472">Membrane</keyword>
<gene>
    <name evidence="2" type="ORF">AAHA92_13325</name>
</gene>
<dbReference type="InterPro" id="IPR001128">
    <property type="entry name" value="Cyt_P450"/>
</dbReference>
<evidence type="ECO:0000313" key="2">
    <source>
        <dbReference type="EMBL" id="KAL1552542.1"/>
    </source>
</evidence>
<dbReference type="SUPFAM" id="SSF48264">
    <property type="entry name" value="Cytochrome P450"/>
    <property type="match status" value="1"/>
</dbReference>
<keyword evidence="1" id="KW-0812">Transmembrane</keyword>
<dbReference type="AlphaFoldDB" id="A0ABD1H8I2"/>
<reference evidence="2 3" key="1">
    <citation type="submission" date="2024-06" db="EMBL/GenBank/DDBJ databases">
        <title>A chromosome level genome sequence of Diviner's sage (Salvia divinorum).</title>
        <authorList>
            <person name="Ford S.A."/>
            <person name="Ro D.-K."/>
            <person name="Ness R.W."/>
            <person name="Phillips M.A."/>
        </authorList>
    </citation>
    <scope>NUCLEOTIDE SEQUENCE [LARGE SCALE GENOMIC DNA]</scope>
    <source>
        <strain evidence="2">SAF-2024a</strain>
        <tissue evidence="2">Leaf</tissue>
    </source>
</reference>
<dbReference type="Proteomes" id="UP001567538">
    <property type="component" value="Unassembled WGS sequence"/>
</dbReference>
<feature type="transmembrane region" description="Helical" evidence="1">
    <location>
        <begin position="6"/>
        <end position="23"/>
    </location>
</feature>
<dbReference type="PANTHER" id="PTHR24299:SF59">
    <property type="entry name" value="CYTOCHROME P450 SUPERFAMILY PROTEIN"/>
    <property type="match status" value="1"/>
</dbReference>
<dbReference type="Gene3D" id="1.10.630.10">
    <property type="entry name" value="Cytochrome P450"/>
    <property type="match status" value="1"/>
</dbReference>
<comment type="caution">
    <text evidence="2">The sequence shown here is derived from an EMBL/GenBank/DDBJ whole genome shotgun (WGS) entry which is preliminary data.</text>
</comment>
<evidence type="ECO:0000256" key="1">
    <source>
        <dbReference type="SAM" id="Phobius"/>
    </source>
</evidence>
<dbReference type="EMBL" id="JBEAFC010000006">
    <property type="protein sequence ID" value="KAL1552542.1"/>
    <property type="molecule type" value="Genomic_DNA"/>
</dbReference>
<keyword evidence="1" id="KW-1133">Transmembrane helix</keyword>
<accession>A0ABD1H8I2</accession>
<dbReference type="Pfam" id="PF00067">
    <property type="entry name" value="p450"/>
    <property type="match status" value="1"/>
</dbReference>
<sequence>MDTLLSSLLIALSLVGLSGFLFLRSRRGPRLPPGPRPLPVVGNFHQLGKKPYETLSQLAKTHGPLMSIRLGSLYTVIVSSPEMA</sequence>
<name>A0ABD1H8I2_SALDI</name>